<dbReference type="AlphaFoldDB" id="A0A562BK71"/>
<organism evidence="3 4">
    <name type="scientific">Cupriavidus gilardii J11</name>
    <dbReference type="NCBI Taxonomy" id="936133"/>
    <lineage>
        <taxon>Bacteria</taxon>
        <taxon>Pseudomonadati</taxon>
        <taxon>Pseudomonadota</taxon>
        <taxon>Betaproteobacteria</taxon>
        <taxon>Burkholderiales</taxon>
        <taxon>Burkholderiaceae</taxon>
        <taxon>Cupriavidus</taxon>
    </lineage>
</organism>
<feature type="transmembrane region" description="Helical" evidence="1">
    <location>
        <begin position="272"/>
        <end position="295"/>
    </location>
</feature>
<protein>
    <submittedName>
        <fullName evidence="3">VanZ family protein</fullName>
    </submittedName>
</protein>
<feature type="transmembrane region" description="Helical" evidence="1">
    <location>
        <begin position="34"/>
        <end position="52"/>
    </location>
</feature>
<accession>A0A562BK71</accession>
<keyword evidence="1" id="KW-1133">Transmembrane helix</keyword>
<evidence type="ECO:0000313" key="3">
    <source>
        <dbReference type="EMBL" id="TWG85279.1"/>
    </source>
</evidence>
<sequence>MSEAGPPPPAVRDAGITATAVPPAEPRHSPLARVALLCITLLMIYASLYPLAGWTDNGISPWAYLSAPKPRYITDFDLLTNVLGYCPFGALVVLSLYPRITGARAALVAFVAGVALSGALEALQTWLPNRIPSNIDLMTNALGALLGGTLVAPAASTMVDRGTLRRLRVAWFEPHASFAIVLLALWPFAQIFPQEHLLGMGGMVRQWLSDPDSWPMQMLQSVFPKLLDLQEQIGPRPDDMQRQQLLESLITACAWIGTGLFASVAMRRQAPVLRILATLLASALLLKALAADWQFPGTNAFAWLSEGGRFALITSSLALVLLVRLPRWLRGVLAMATLLTLVILTNVLPSNPYAWVSDEAWRLARLVHFNSLAQWLGWLWPFLAFCYLAWRLEQFGLERRRQRRMRRRMREQRDRG</sequence>
<dbReference type="Pfam" id="PF04892">
    <property type="entry name" value="VanZ"/>
    <property type="match status" value="1"/>
</dbReference>
<dbReference type="InterPro" id="IPR006976">
    <property type="entry name" value="VanZ-like"/>
</dbReference>
<keyword evidence="4" id="KW-1185">Reference proteome</keyword>
<dbReference type="OrthoDB" id="9780818at2"/>
<dbReference type="Proteomes" id="UP000318141">
    <property type="component" value="Unassembled WGS sequence"/>
</dbReference>
<comment type="caution">
    <text evidence="3">The sequence shown here is derived from an EMBL/GenBank/DDBJ whole genome shotgun (WGS) entry which is preliminary data.</text>
</comment>
<proteinExistence type="predicted"/>
<feature type="transmembrane region" description="Helical" evidence="1">
    <location>
        <begin position="78"/>
        <end position="98"/>
    </location>
</feature>
<evidence type="ECO:0000256" key="1">
    <source>
        <dbReference type="SAM" id="Phobius"/>
    </source>
</evidence>
<evidence type="ECO:0000313" key="4">
    <source>
        <dbReference type="Proteomes" id="UP000318141"/>
    </source>
</evidence>
<feature type="transmembrane region" description="Helical" evidence="1">
    <location>
        <begin position="105"/>
        <end position="127"/>
    </location>
</feature>
<feature type="transmembrane region" description="Helical" evidence="1">
    <location>
        <begin position="139"/>
        <end position="159"/>
    </location>
</feature>
<feature type="transmembrane region" description="Helical" evidence="1">
    <location>
        <begin position="332"/>
        <end position="355"/>
    </location>
</feature>
<feature type="transmembrane region" description="Helical" evidence="1">
    <location>
        <begin position="375"/>
        <end position="397"/>
    </location>
</feature>
<keyword evidence="1" id="KW-0472">Membrane</keyword>
<feature type="domain" description="VanZ-like" evidence="2">
    <location>
        <begin position="69"/>
        <end position="150"/>
    </location>
</feature>
<feature type="transmembrane region" description="Helical" evidence="1">
    <location>
        <begin position="171"/>
        <end position="189"/>
    </location>
</feature>
<reference evidence="3 4" key="1">
    <citation type="submission" date="2019-07" db="EMBL/GenBank/DDBJ databases">
        <title>Genome sequencing of lignin-degrading bacterial isolates.</title>
        <authorList>
            <person name="Gladden J."/>
        </authorList>
    </citation>
    <scope>NUCLEOTIDE SEQUENCE [LARGE SCALE GENOMIC DNA]</scope>
    <source>
        <strain evidence="3 4">J11</strain>
    </source>
</reference>
<name>A0A562BK71_9BURK</name>
<dbReference type="EMBL" id="VLJN01000019">
    <property type="protein sequence ID" value="TWG85279.1"/>
    <property type="molecule type" value="Genomic_DNA"/>
</dbReference>
<evidence type="ECO:0000259" key="2">
    <source>
        <dbReference type="Pfam" id="PF04892"/>
    </source>
</evidence>
<feature type="transmembrane region" description="Helical" evidence="1">
    <location>
        <begin position="245"/>
        <end position="265"/>
    </location>
</feature>
<gene>
    <name evidence="3" type="ORF">L602_002600000420</name>
</gene>
<feature type="transmembrane region" description="Helical" evidence="1">
    <location>
        <begin position="307"/>
        <end position="325"/>
    </location>
</feature>
<keyword evidence="1" id="KW-0812">Transmembrane</keyword>